<name>A0A2W5T4X7_9BACT</name>
<proteinExistence type="predicted"/>
<gene>
    <name evidence="2" type="ORF">DI536_19745</name>
</gene>
<evidence type="ECO:0008006" key="4">
    <source>
        <dbReference type="Google" id="ProtNLM"/>
    </source>
</evidence>
<dbReference type="Proteomes" id="UP000249061">
    <property type="component" value="Unassembled WGS sequence"/>
</dbReference>
<comment type="caution">
    <text evidence="2">The sequence shown here is derived from an EMBL/GenBank/DDBJ whole genome shotgun (WGS) entry which is preliminary data.</text>
</comment>
<keyword evidence="1" id="KW-1133">Transmembrane helix</keyword>
<keyword evidence="1" id="KW-0472">Membrane</keyword>
<evidence type="ECO:0000313" key="3">
    <source>
        <dbReference type="Proteomes" id="UP000249061"/>
    </source>
</evidence>
<feature type="transmembrane region" description="Helical" evidence="1">
    <location>
        <begin position="86"/>
        <end position="103"/>
    </location>
</feature>
<keyword evidence="1" id="KW-0812">Transmembrane</keyword>
<reference evidence="2 3" key="1">
    <citation type="submission" date="2017-08" db="EMBL/GenBank/DDBJ databases">
        <title>Infants hospitalized years apart are colonized by the same room-sourced microbial strains.</title>
        <authorList>
            <person name="Brooks B."/>
            <person name="Olm M.R."/>
            <person name="Firek B.A."/>
            <person name="Baker R."/>
            <person name="Thomas B.C."/>
            <person name="Morowitz M.J."/>
            <person name="Banfield J.F."/>
        </authorList>
    </citation>
    <scope>NUCLEOTIDE SEQUENCE [LARGE SCALE GENOMIC DNA]</scope>
    <source>
        <strain evidence="2">S2_003_000_R2_14</strain>
    </source>
</reference>
<sequence>MVYSTTRTTAFTSQVIANVTCAAYFFRRRSHPRWRTAMQKLTVPYLMLISVLFAAVGLAVLVEPTFFARQLEMTVESATAVSDFRAVYGGLCFAVTTLGVLAIRREALRAATVLAFVLVLDGLIFGRLISLATHGPGSWLINAQLALEVVGALGGALVLRASSPRRLVHA</sequence>
<evidence type="ECO:0000256" key="1">
    <source>
        <dbReference type="SAM" id="Phobius"/>
    </source>
</evidence>
<dbReference type="EMBL" id="QFQP01000017">
    <property type="protein sequence ID" value="PZR10480.1"/>
    <property type="molecule type" value="Genomic_DNA"/>
</dbReference>
<accession>A0A2W5T4X7</accession>
<organism evidence="2 3">
    <name type="scientific">Archangium gephyra</name>
    <dbReference type="NCBI Taxonomy" id="48"/>
    <lineage>
        <taxon>Bacteria</taxon>
        <taxon>Pseudomonadati</taxon>
        <taxon>Myxococcota</taxon>
        <taxon>Myxococcia</taxon>
        <taxon>Myxococcales</taxon>
        <taxon>Cystobacterineae</taxon>
        <taxon>Archangiaceae</taxon>
        <taxon>Archangium</taxon>
    </lineage>
</organism>
<dbReference type="Pfam" id="PF14248">
    <property type="entry name" value="DUF4345"/>
    <property type="match status" value="1"/>
</dbReference>
<feature type="transmembrane region" description="Helical" evidence="1">
    <location>
        <begin position="110"/>
        <end position="133"/>
    </location>
</feature>
<dbReference type="InterPro" id="IPR025597">
    <property type="entry name" value="DUF4345"/>
</dbReference>
<dbReference type="AlphaFoldDB" id="A0A2W5T4X7"/>
<feature type="transmembrane region" description="Helical" evidence="1">
    <location>
        <begin position="139"/>
        <end position="159"/>
    </location>
</feature>
<evidence type="ECO:0000313" key="2">
    <source>
        <dbReference type="EMBL" id="PZR10480.1"/>
    </source>
</evidence>
<protein>
    <recommendedName>
        <fullName evidence="4">DUF4345 domain-containing protein</fullName>
    </recommendedName>
</protein>
<feature type="transmembrane region" description="Helical" evidence="1">
    <location>
        <begin position="46"/>
        <end position="66"/>
    </location>
</feature>